<dbReference type="SUPFAM" id="SSF51735">
    <property type="entry name" value="NAD(P)-binding Rossmann-fold domains"/>
    <property type="match status" value="1"/>
</dbReference>
<dbReference type="InterPro" id="IPR036343">
    <property type="entry name" value="GluRdtase_N_sf"/>
</dbReference>
<evidence type="ECO:0000256" key="9">
    <source>
        <dbReference type="RuleBase" id="RU000584"/>
    </source>
</evidence>
<dbReference type="SUPFAM" id="SSF69742">
    <property type="entry name" value="Glutamyl tRNA-reductase catalytic, N-terminal domain"/>
    <property type="match status" value="1"/>
</dbReference>
<dbReference type="EMBL" id="JBAKAZ010000009">
    <property type="protein sequence ID" value="MEL0628748.1"/>
    <property type="molecule type" value="Genomic_DNA"/>
</dbReference>
<dbReference type="InterPro" id="IPR015895">
    <property type="entry name" value="4pyrrol_synth_GluRdtase_N"/>
</dbReference>
<evidence type="ECO:0000256" key="4">
    <source>
        <dbReference type="ARBA" id="ARBA00022857"/>
    </source>
</evidence>
<comment type="domain">
    <text evidence="8">Possesses an unusual extended V-shaped dimeric structure with each monomer consisting of three distinct domains arranged along a curved 'spinal' alpha-helix. The N-terminal catalytic domain specifically recognizes the glutamate moiety of the substrate. The second domain is the NADPH-binding domain, and the third C-terminal domain is responsible for dimerization.</text>
</comment>
<dbReference type="Gene3D" id="3.40.50.720">
    <property type="entry name" value="NAD(P)-binding Rossmann-like Domain"/>
    <property type="match status" value="1"/>
</dbReference>
<evidence type="ECO:0000256" key="5">
    <source>
        <dbReference type="ARBA" id="ARBA00023002"/>
    </source>
</evidence>
<dbReference type="EC" id="1.2.1.70" evidence="3 8"/>
<dbReference type="InterPro" id="IPR006151">
    <property type="entry name" value="Shikm_DH/Glu-tRNA_Rdtase"/>
</dbReference>
<dbReference type="CDD" id="cd05213">
    <property type="entry name" value="NAD_bind_Glutamyl_tRNA_reduct"/>
    <property type="match status" value="1"/>
</dbReference>
<dbReference type="GO" id="GO:0008883">
    <property type="term" value="F:glutamyl-tRNA reductase activity"/>
    <property type="evidence" value="ECO:0007669"/>
    <property type="project" value="UniProtKB-EC"/>
</dbReference>
<evidence type="ECO:0000256" key="8">
    <source>
        <dbReference type="HAMAP-Rule" id="MF_00087"/>
    </source>
</evidence>
<evidence type="ECO:0000259" key="12">
    <source>
        <dbReference type="Pfam" id="PF05201"/>
    </source>
</evidence>
<dbReference type="RefSeq" id="WP_341596757.1">
    <property type="nucleotide sequence ID" value="NZ_JBAKAZ010000009.1"/>
</dbReference>
<dbReference type="InterPro" id="IPR036453">
    <property type="entry name" value="GluRdtase_dimer_dom_sf"/>
</dbReference>
<dbReference type="HAMAP" id="MF_00087">
    <property type="entry name" value="Glu_tRNA_reductase"/>
    <property type="match status" value="1"/>
</dbReference>
<feature type="binding site" evidence="8">
    <location>
        <position position="118"/>
    </location>
    <ligand>
        <name>substrate</name>
    </ligand>
</feature>
<dbReference type="Pfam" id="PF01488">
    <property type="entry name" value="Shikimate_DH"/>
    <property type="match status" value="1"/>
</dbReference>
<feature type="active site" description="Nucleophile" evidence="8">
    <location>
        <position position="50"/>
    </location>
</feature>
<dbReference type="Proteomes" id="UP001369082">
    <property type="component" value="Unassembled WGS sequence"/>
</dbReference>
<feature type="domain" description="Tetrapyrrole biosynthesis glutamyl-tRNA reductase dimerisation" evidence="10">
    <location>
        <begin position="318"/>
        <end position="413"/>
    </location>
</feature>
<feature type="binding site" evidence="8">
    <location>
        <begin position="112"/>
        <end position="114"/>
    </location>
    <ligand>
        <name>substrate</name>
    </ligand>
</feature>
<dbReference type="Pfam" id="PF05201">
    <property type="entry name" value="GlutR_N"/>
    <property type="match status" value="1"/>
</dbReference>
<feature type="binding site" evidence="8">
    <location>
        <position position="107"/>
    </location>
    <ligand>
        <name>substrate</name>
    </ligand>
</feature>
<feature type="domain" description="Glutamyl-tRNA reductase N-terminal" evidence="12">
    <location>
        <begin position="6"/>
        <end position="154"/>
    </location>
</feature>
<feature type="binding site" evidence="8">
    <location>
        <begin position="187"/>
        <end position="192"/>
    </location>
    <ligand>
        <name>NADP(+)</name>
        <dbReference type="ChEBI" id="CHEBI:58349"/>
    </ligand>
</feature>
<name>A0ABU9GN61_9GAMM</name>
<evidence type="ECO:0000256" key="1">
    <source>
        <dbReference type="ARBA" id="ARBA00005059"/>
    </source>
</evidence>
<keyword evidence="6 8" id="KW-0627">Porphyrin biosynthesis</keyword>
<proteinExistence type="inferred from homology"/>
<keyword evidence="14" id="KW-1185">Reference proteome</keyword>
<dbReference type="InterPro" id="IPR018214">
    <property type="entry name" value="GluRdtase_CS"/>
</dbReference>
<feature type="site" description="Important for activity" evidence="8">
    <location>
        <position position="97"/>
    </location>
</feature>
<dbReference type="InterPro" id="IPR036291">
    <property type="entry name" value="NAD(P)-bd_dom_sf"/>
</dbReference>
<keyword evidence="4 8" id="KW-0521">NADP</keyword>
<accession>A0ABU9GN61</accession>
<comment type="miscellaneous">
    <text evidence="8">During catalysis, the active site Cys acts as a nucleophile attacking the alpha-carbonyl group of tRNA-bound glutamate with the formation of a thioester intermediate between enzyme and glutamate, and the concomitant release of tRNA(Glu). The thioester intermediate is finally reduced by direct hydride transfer from NADPH, to form the product GSA.</text>
</comment>
<reference evidence="13 14" key="1">
    <citation type="submission" date="2024-02" db="EMBL/GenBank/DDBJ databases">
        <title>Bacteria isolated from the canopy kelp, Nereocystis luetkeana.</title>
        <authorList>
            <person name="Pfister C.A."/>
            <person name="Younker I.T."/>
            <person name="Light S.H."/>
        </authorList>
    </citation>
    <scope>NUCLEOTIDE SEQUENCE [LARGE SCALE GENOMIC DNA]</scope>
    <source>
        <strain evidence="13 14">TI.1.05</strain>
    </source>
</reference>
<dbReference type="InterPro" id="IPR015896">
    <property type="entry name" value="4pyrrol_synth_GluRdtase_dimer"/>
</dbReference>
<dbReference type="PANTHER" id="PTHR43013">
    <property type="entry name" value="GLUTAMYL-TRNA REDUCTASE"/>
    <property type="match status" value="1"/>
</dbReference>
<comment type="subunit">
    <text evidence="8">Homodimer.</text>
</comment>
<evidence type="ECO:0000256" key="6">
    <source>
        <dbReference type="ARBA" id="ARBA00023244"/>
    </source>
</evidence>
<keyword evidence="5 8" id="KW-0560">Oxidoreductase</keyword>
<feature type="domain" description="Quinate/shikimate 5-dehydrogenase/glutamyl-tRNA reductase" evidence="11">
    <location>
        <begin position="170"/>
        <end position="304"/>
    </location>
</feature>
<dbReference type="NCBIfam" id="TIGR01035">
    <property type="entry name" value="hemA"/>
    <property type="match status" value="1"/>
</dbReference>
<comment type="function">
    <text evidence="8">Catalyzes the NADPH-dependent reduction of glutamyl-tRNA(Glu) to glutamate 1-semialdehyde (GSA).</text>
</comment>
<dbReference type="SUPFAM" id="SSF69075">
    <property type="entry name" value="Glutamyl tRNA-reductase dimerization domain"/>
    <property type="match status" value="1"/>
</dbReference>
<evidence type="ECO:0000256" key="3">
    <source>
        <dbReference type="ARBA" id="ARBA00012970"/>
    </source>
</evidence>
<comment type="pathway">
    <text evidence="1 8 9">Porphyrin-containing compound metabolism; protoporphyrin-IX biosynthesis; 5-aminolevulinate from L-glutamyl-tRNA(Glu): step 1/2.</text>
</comment>
<evidence type="ECO:0000313" key="14">
    <source>
        <dbReference type="Proteomes" id="UP001369082"/>
    </source>
</evidence>
<evidence type="ECO:0000256" key="2">
    <source>
        <dbReference type="ARBA" id="ARBA00005916"/>
    </source>
</evidence>
<evidence type="ECO:0000256" key="7">
    <source>
        <dbReference type="ARBA" id="ARBA00047464"/>
    </source>
</evidence>
<dbReference type="Pfam" id="PF00745">
    <property type="entry name" value="GlutR_dimer"/>
    <property type="match status" value="1"/>
</dbReference>
<evidence type="ECO:0000259" key="10">
    <source>
        <dbReference type="Pfam" id="PF00745"/>
    </source>
</evidence>
<dbReference type="PIRSF" id="PIRSF000445">
    <property type="entry name" value="4pyrrol_synth_GluRdtase"/>
    <property type="match status" value="1"/>
</dbReference>
<feature type="binding site" evidence="8">
    <location>
        <begin position="49"/>
        <end position="52"/>
    </location>
    <ligand>
        <name>substrate</name>
    </ligand>
</feature>
<dbReference type="InterPro" id="IPR000343">
    <property type="entry name" value="4pyrrol_synth_GluRdtase"/>
</dbReference>
<comment type="caution">
    <text evidence="13">The sequence shown here is derived from an EMBL/GenBank/DDBJ whole genome shotgun (WGS) entry which is preliminary data.</text>
</comment>
<evidence type="ECO:0000259" key="11">
    <source>
        <dbReference type="Pfam" id="PF01488"/>
    </source>
</evidence>
<protein>
    <recommendedName>
        <fullName evidence="3 8">Glutamyl-tRNA reductase</fullName>
        <shortName evidence="8">GluTR</shortName>
        <ecNumber evidence="3 8">1.2.1.70</ecNumber>
    </recommendedName>
</protein>
<dbReference type="Gene3D" id="3.30.460.30">
    <property type="entry name" value="Glutamyl-tRNA reductase, N-terminal domain"/>
    <property type="match status" value="1"/>
</dbReference>
<gene>
    <name evidence="8 13" type="primary">hemA</name>
    <name evidence="13" type="ORF">V6256_03920</name>
</gene>
<sequence length="421" mass="46822">MPLFALGINHQTAPVKLREQVAFSPDSFFAAYADLLAQPSVKEAVIISTCNRCEIYCHYEGEDSGPLLRWLTDYHNIEAGSFDDNFYCYQDQEAISHLFRVSCGLDSLVLGEPQILGQIKQAFAVASQAKSVKKILNKWFQYAFKVAKRVRTDTQIGANAISVAFAAVCLARQIFSDLSKSRVLLIGAGETIELVGKYLLEHEVPNITIANRTLARAVDLVDQFNAKAIVLGQIPEQLSQADIVISSTASQLPIIGKGMVECALKDRRHQPMLFIDIAVPRDIEQQVSELNDAYLYSVDDLQGIIEENKQARIEAAIEAEKIIEVGVEEFSAWQDSLKAVESIRLYRQNSEQLRDELLQRAIASLAKGNDSEKVLKELAYKLTNKLIHQPTQALTAISHSGNDQDLELIRSTLGLSQKDDL</sequence>
<comment type="similarity">
    <text evidence="2 8 9">Belongs to the glutamyl-tRNA reductase family.</text>
</comment>
<dbReference type="PROSITE" id="PS00747">
    <property type="entry name" value="GLUTR"/>
    <property type="match status" value="1"/>
</dbReference>
<comment type="catalytic activity">
    <reaction evidence="7 8 9">
        <text>(S)-4-amino-5-oxopentanoate + tRNA(Glu) + NADP(+) = L-glutamyl-tRNA(Glu) + NADPH + H(+)</text>
        <dbReference type="Rhea" id="RHEA:12344"/>
        <dbReference type="Rhea" id="RHEA-COMP:9663"/>
        <dbReference type="Rhea" id="RHEA-COMP:9680"/>
        <dbReference type="ChEBI" id="CHEBI:15378"/>
        <dbReference type="ChEBI" id="CHEBI:57501"/>
        <dbReference type="ChEBI" id="CHEBI:57783"/>
        <dbReference type="ChEBI" id="CHEBI:58349"/>
        <dbReference type="ChEBI" id="CHEBI:78442"/>
        <dbReference type="ChEBI" id="CHEBI:78520"/>
        <dbReference type="EC" id="1.2.1.70"/>
    </reaction>
</comment>
<organism evidence="13 14">
    <name type="scientific">Psychromonas aquatilis</name>
    <dbReference type="NCBI Taxonomy" id="2005072"/>
    <lineage>
        <taxon>Bacteria</taxon>
        <taxon>Pseudomonadati</taxon>
        <taxon>Pseudomonadota</taxon>
        <taxon>Gammaproteobacteria</taxon>
        <taxon>Alteromonadales</taxon>
        <taxon>Psychromonadaceae</taxon>
        <taxon>Psychromonas</taxon>
    </lineage>
</organism>
<evidence type="ECO:0000313" key="13">
    <source>
        <dbReference type="EMBL" id="MEL0628748.1"/>
    </source>
</evidence>
<dbReference type="PANTHER" id="PTHR43013:SF1">
    <property type="entry name" value="GLUTAMYL-TRNA REDUCTASE"/>
    <property type="match status" value="1"/>
</dbReference>